<keyword evidence="1" id="KW-0812">Transmembrane</keyword>
<dbReference type="Proteomes" id="UP000199416">
    <property type="component" value="Unassembled WGS sequence"/>
</dbReference>
<name>A0A1G6R2T6_9ACTN</name>
<proteinExistence type="predicted"/>
<evidence type="ECO:0000256" key="1">
    <source>
        <dbReference type="SAM" id="Phobius"/>
    </source>
</evidence>
<dbReference type="EMBL" id="FMZF01000004">
    <property type="protein sequence ID" value="SDC98950.1"/>
    <property type="molecule type" value="Genomic_DNA"/>
</dbReference>
<feature type="transmembrane region" description="Helical" evidence="1">
    <location>
        <begin position="6"/>
        <end position="30"/>
    </location>
</feature>
<organism evidence="2 3">
    <name type="scientific">Geodermatophilus telluris</name>
    <dbReference type="NCBI Taxonomy" id="1190417"/>
    <lineage>
        <taxon>Bacteria</taxon>
        <taxon>Bacillati</taxon>
        <taxon>Actinomycetota</taxon>
        <taxon>Actinomycetes</taxon>
        <taxon>Geodermatophilales</taxon>
        <taxon>Geodermatophilaceae</taxon>
        <taxon>Geodermatophilus</taxon>
    </lineage>
</organism>
<keyword evidence="1" id="KW-1133">Transmembrane helix</keyword>
<gene>
    <name evidence="2" type="ORF">SAMN05660690_3213</name>
</gene>
<accession>A0A1G6R2T6</accession>
<keyword evidence="3" id="KW-1185">Reference proteome</keyword>
<evidence type="ECO:0000313" key="2">
    <source>
        <dbReference type="EMBL" id="SDC98950.1"/>
    </source>
</evidence>
<dbReference type="AlphaFoldDB" id="A0A1G6R2T6"/>
<keyword evidence="1" id="KW-0472">Membrane</keyword>
<protein>
    <submittedName>
        <fullName evidence="2">Uncharacterized protein</fullName>
    </submittedName>
</protein>
<evidence type="ECO:0000313" key="3">
    <source>
        <dbReference type="Proteomes" id="UP000199416"/>
    </source>
</evidence>
<sequence length="39" mass="3883">MRAGPVGVRPTCGVVVGPWVAGAGAAVLGLRRLVRAVRG</sequence>
<reference evidence="3" key="1">
    <citation type="submission" date="2016-10" db="EMBL/GenBank/DDBJ databases">
        <authorList>
            <person name="Varghese N."/>
            <person name="Submissions S."/>
        </authorList>
    </citation>
    <scope>NUCLEOTIDE SEQUENCE [LARGE SCALE GENOMIC DNA]</scope>
    <source>
        <strain evidence="3">DSM 45421</strain>
    </source>
</reference>